<feature type="coiled-coil region" evidence="8">
    <location>
        <begin position="856"/>
        <end position="974"/>
    </location>
</feature>
<feature type="coiled-coil region" evidence="8">
    <location>
        <begin position="558"/>
        <end position="592"/>
    </location>
</feature>
<comment type="similarity">
    <text evidence="1 7">Belongs to the ATG11 family.</text>
</comment>
<sequence length="1424" mass="158418">MATQVLVAHTGQRLQIDTTQFSSVDGLKASVARQTSIPAQCIITLTPQGKPLRLQTLQTETEICVYDNRLVQALSPGAPPAPKSELPVPKRYNVPSPPNSIEDTRSAQSWQELFKTRWAWALKLVEDCRQMAAAAEERYSELDVMLRCLDAAVTNLESVIKGLEPKYAELQKWLPAAQADYGALTAGWEQYLSLARSIPVSPAMVRFMTGRDVADATGRTQRQVTLEDLVDLETACRAGRLAPAALRKFNNRVADLEKAASRLFQDAEGLFREFERTVERSAMSHSGESEQLLHDIEALAKKINTDYQTTLEYASSSRDVLLQASKIAANHTERLLPSMSKRAMEMDDLLRYATQARNSLAAESIAFMRSIADITALSHNVKSQISAVSQEEELATFDYLRLIQQVPYMYASFVAEAIRRREWYDKMKQDSSTLANEMALFQEEEAKRRRRWYKSIGNAYGPENPSLENNVPGLEVNILGDEERWPAMTRRELEEFHVLLQTNRADPEIIEDIGKVIAELNSPTRQQSKRMKAFKNGSIHEAALGRSGLLIRGDDDLLRSLQDDKSKLESKLKTAESRVRRLEDLLHRQTQASRPSLNNVFQMPSQQLSDRGDSTISVKSPQALEDRRRSVEGTDALAHRIQQLEAELGAEKERSAGLEKDLDVQITLYNGIRGQMDEANSTKKDLLENLEALKREFTEERKSLEAEIKRLQARLEDTEDEMEHFGESRENEKATYDETIDALRLEIEKLNKEKDEERLRIEGQVNALNTETRLQRETIEAQERQLRAIQDEAKGHSKKANALTEVVDTQLKALRALWNQFSPGETVPDDISELIDRVSMEVSNALERLRSSDVDISSLRLELDSAQSAVKSLSAEKAAAAERLSAEEAESVRLREALAEEQARVLALQGKLTDTRDQLSQLRAKVADGENGSESLRKQLEEEEKKAALAGQELASLRSQVGSLDEKTRHLEERLRESQAKLADVTVRFNTRSEHAKDLTQRLYSHNERLTHLLERLGFSVTRHGSSMVIQKVPRSERSSQNANDSDPSSSLRRSGTVGSRAAVVSSLELDLLNWVDCSDAESELEKYDAYISSLGSFDMDAFCEVVYRRVRDVEHMARKLQRDARAYREKAHVLQKEAHEKIAYKHFKEGDLALFLPTRNQTTGAWAAFNVGFPHYFLREQEAHRLRSREWLVARISRIQERVVDLSKSLQNPPGSGRKGGDGGAESGSPNDDDNDNPFDLSDGLRWYLIDAAEDKPGAPSTPGLAKSTVAANNVEAMAERHTHGRAGPTGGGAGGRSGVASGIEGVSKTLSKSLESRRSSTGSKKALPFAIGVSRSRDSAANSETNSMRAVAADTPAPTSPTPQHATAHGISRHDAQRTSTNAAEGARASGGSGRLTDVGSGQQQAQSHSEVGNDMDSLMGP</sequence>
<evidence type="ECO:0000256" key="7">
    <source>
        <dbReference type="RuleBase" id="RU367075"/>
    </source>
</evidence>
<dbReference type="EMBL" id="MU860063">
    <property type="protein sequence ID" value="KAK4239438.1"/>
    <property type="molecule type" value="Genomic_DNA"/>
</dbReference>
<feature type="compositionally biased region" description="Polar residues" evidence="9">
    <location>
        <begin position="1341"/>
        <end position="1350"/>
    </location>
</feature>
<dbReference type="GO" id="GO:1903599">
    <property type="term" value="P:positive regulation of autophagy of mitochondrion"/>
    <property type="evidence" value="ECO:0007669"/>
    <property type="project" value="UniProtKB-UniRule"/>
</dbReference>
<dbReference type="Pfam" id="PF04108">
    <property type="entry name" value="ATG17_like"/>
    <property type="match status" value="1"/>
</dbReference>
<dbReference type="GO" id="GO:0019901">
    <property type="term" value="F:protein kinase binding"/>
    <property type="evidence" value="ECO:0007669"/>
    <property type="project" value="TreeGrafter"/>
</dbReference>
<dbReference type="PANTHER" id="PTHR13222">
    <property type="entry name" value="RB1-INDUCIBLE COILED-COIL"/>
    <property type="match status" value="1"/>
</dbReference>
<keyword evidence="5 7" id="KW-0072">Autophagy</keyword>
<feature type="compositionally biased region" description="Polar residues" evidence="9">
    <location>
        <begin position="1039"/>
        <end position="1056"/>
    </location>
</feature>
<evidence type="ECO:0000256" key="2">
    <source>
        <dbReference type="ARBA" id="ARBA00013804"/>
    </source>
</evidence>
<evidence type="ECO:0000259" key="10">
    <source>
        <dbReference type="Pfam" id="PF04108"/>
    </source>
</evidence>
<reference evidence="12" key="2">
    <citation type="submission" date="2023-05" db="EMBL/GenBank/DDBJ databases">
        <authorList>
            <consortium name="Lawrence Berkeley National Laboratory"/>
            <person name="Steindorff A."/>
            <person name="Hensen N."/>
            <person name="Bonometti L."/>
            <person name="Westerberg I."/>
            <person name="Brannstrom I.O."/>
            <person name="Guillou S."/>
            <person name="Cros-Aarteil S."/>
            <person name="Calhoun S."/>
            <person name="Haridas S."/>
            <person name="Kuo A."/>
            <person name="Mondo S."/>
            <person name="Pangilinan J."/>
            <person name="Riley R."/>
            <person name="Labutti K."/>
            <person name="Andreopoulos B."/>
            <person name="Lipzen A."/>
            <person name="Chen C."/>
            <person name="Yanf M."/>
            <person name="Daum C."/>
            <person name="Ng V."/>
            <person name="Clum A."/>
            <person name="Ohm R."/>
            <person name="Martin F."/>
            <person name="Silar P."/>
            <person name="Natvig D."/>
            <person name="Lalanne C."/>
            <person name="Gautier V."/>
            <person name="Ament-Velasquez S.L."/>
            <person name="Kruys A."/>
            <person name="Hutchinson M.I."/>
            <person name="Powell A.J."/>
            <person name="Barry K."/>
            <person name="Miller A.N."/>
            <person name="Grigoriev I.V."/>
            <person name="Debuchy R."/>
            <person name="Gladieux P."/>
            <person name="Thoren M.H."/>
            <person name="Johannesson H."/>
        </authorList>
    </citation>
    <scope>NUCLEOTIDE SEQUENCE</scope>
    <source>
        <strain evidence="12">CBS 532.94</strain>
    </source>
</reference>
<gene>
    <name evidence="12" type="ORF">C8A03DRAFT_32470</name>
</gene>
<comment type="subcellular location">
    <subcellularLocation>
        <location evidence="7">Preautophagosomal structure membrane</location>
        <topology evidence="7">Peripheral membrane protein</topology>
    </subcellularLocation>
    <subcellularLocation>
        <location evidence="7">Vacuole membrane</location>
        <topology evidence="7">Peripheral membrane protein</topology>
    </subcellularLocation>
    <text evidence="7">During pexophagy, accumulates in the vacuolar membrane region, where the peroxisomes contact the vacuole.</text>
</comment>
<reference evidence="12" key="1">
    <citation type="journal article" date="2023" name="Mol. Phylogenet. Evol.">
        <title>Genome-scale phylogeny and comparative genomics of the fungal order Sordariales.</title>
        <authorList>
            <person name="Hensen N."/>
            <person name="Bonometti L."/>
            <person name="Westerberg I."/>
            <person name="Brannstrom I.O."/>
            <person name="Guillou S."/>
            <person name="Cros-Aarteil S."/>
            <person name="Calhoun S."/>
            <person name="Haridas S."/>
            <person name="Kuo A."/>
            <person name="Mondo S."/>
            <person name="Pangilinan J."/>
            <person name="Riley R."/>
            <person name="LaButti K."/>
            <person name="Andreopoulos B."/>
            <person name="Lipzen A."/>
            <person name="Chen C."/>
            <person name="Yan M."/>
            <person name="Daum C."/>
            <person name="Ng V."/>
            <person name="Clum A."/>
            <person name="Steindorff A."/>
            <person name="Ohm R.A."/>
            <person name="Martin F."/>
            <person name="Silar P."/>
            <person name="Natvig D.O."/>
            <person name="Lalanne C."/>
            <person name="Gautier V."/>
            <person name="Ament-Velasquez S.L."/>
            <person name="Kruys A."/>
            <person name="Hutchinson M.I."/>
            <person name="Powell A.J."/>
            <person name="Barry K."/>
            <person name="Miller A.N."/>
            <person name="Grigoriev I.V."/>
            <person name="Debuchy R."/>
            <person name="Gladieux P."/>
            <person name="Hiltunen Thoren M."/>
            <person name="Johannesson H."/>
        </authorList>
    </citation>
    <scope>NUCLEOTIDE SEQUENCE</scope>
    <source>
        <strain evidence="12">CBS 532.94</strain>
    </source>
</reference>
<dbReference type="GO" id="GO:0015031">
    <property type="term" value="P:protein transport"/>
    <property type="evidence" value="ECO:0007669"/>
    <property type="project" value="UniProtKB-KW"/>
</dbReference>
<dbReference type="Gene3D" id="1.10.287.1490">
    <property type="match status" value="1"/>
</dbReference>
<dbReference type="GO" id="GO:1990316">
    <property type="term" value="C:Atg1/ULK1 kinase complex"/>
    <property type="evidence" value="ECO:0007669"/>
    <property type="project" value="TreeGrafter"/>
</dbReference>
<dbReference type="SUPFAM" id="SSF57997">
    <property type="entry name" value="Tropomyosin"/>
    <property type="match status" value="1"/>
</dbReference>
<accession>A0AAN7CEC9</accession>
<keyword evidence="7" id="KW-0926">Vacuole</keyword>
<dbReference type="GO" id="GO:0060090">
    <property type="term" value="F:molecular adaptor activity"/>
    <property type="evidence" value="ECO:0007669"/>
    <property type="project" value="TreeGrafter"/>
</dbReference>
<evidence type="ECO:0000313" key="13">
    <source>
        <dbReference type="Proteomes" id="UP001303760"/>
    </source>
</evidence>
<keyword evidence="7" id="KW-0472">Membrane</keyword>
<dbReference type="GO" id="GO:0034045">
    <property type="term" value="C:phagophore assembly site membrane"/>
    <property type="evidence" value="ECO:0007669"/>
    <property type="project" value="UniProtKB-SubCell"/>
</dbReference>
<comment type="caution">
    <text evidence="12">The sequence shown here is derived from an EMBL/GenBank/DDBJ whole genome shotgun (WGS) entry which is preliminary data.</text>
</comment>
<evidence type="ECO:0000256" key="9">
    <source>
        <dbReference type="SAM" id="MobiDB-lite"/>
    </source>
</evidence>
<feature type="coiled-coil region" evidence="8">
    <location>
        <begin position="1111"/>
        <end position="1138"/>
    </location>
</feature>
<feature type="compositionally biased region" description="Polar residues" evidence="9">
    <location>
        <begin position="604"/>
        <end position="620"/>
    </location>
</feature>
<feature type="region of interest" description="Disordered" evidence="9">
    <location>
        <begin position="1337"/>
        <end position="1424"/>
    </location>
</feature>
<dbReference type="GO" id="GO:0034517">
    <property type="term" value="P:ribophagy"/>
    <property type="evidence" value="ECO:0007669"/>
    <property type="project" value="TreeGrafter"/>
</dbReference>
<dbReference type="GO" id="GO:0000045">
    <property type="term" value="P:autophagosome assembly"/>
    <property type="evidence" value="ECO:0007669"/>
    <property type="project" value="UniProtKB-UniRule"/>
</dbReference>
<evidence type="ECO:0000313" key="12">
    <source>
        <dbReference type="EMBL" id="KAK4239438.1"/>
    </source>
</evidence>
<comment type="function">
    <text evidence="7">Involved in cytoplasm to vacuole transport (Cvt), pexophagy, mitophagy and nucleophagy. Recruits mitochondria for their selective degradation via autophagy (mitophagy) during starvation. Works as scaffold proteins that recruit ATG proteins to the pre-autophagosome (PAS), the site of vesicle/autophagosome formation. Required for the Cvt vesicles completion.</text>
</comment>
<feature type="compositionally biased region" description="Gly residues" evidence="9">
    <location>
        <begin position="1289"/>
        <end position="1299"/>
    </location>
</feature>
<evidence type="ECO:0000256" key="6">
    <source>
        <dbReference type="ARBA" id="ARBA00023054"/>
    </source>
</evidence>
<feature type="domain" description="Autophagy protein ATG17-like" evidence="10">
    <location>
        <begin position="117"/>
        <end position="458"/>
    </location>
</feature>
<feature type="region of interest" description="Disordered" evidence="9">
    <location>
        <begin position="1031"/>
        <end position="1056"/>
    </location>
</feature>
<dbReference type="InterPro" id="IPR019460">
    <property type="entry name" value="Atg11_C"/>
</dbReference>
<keyword evidence="6 8" id="KW-0175">Coiled coil</keyword>
<dbReference type="InterPro" id="IPR045326">
    <property type="entry name" value="ATG17-like_dom"/>
</dbReference>
<dbReference type="GO" id="GO:0000422">
    <property type="term" value="P:autophagy of mitochondrion"/>
    <property type="evidence" value="ECO:0007669"/>
    <property type="project" value="TreeGrafter"/>
</dbReference>
<keyword evidence="4 7" id="KW-0653">Protein transport</keyword>
<comment type="subunit">
    <text evidence="7">Homodimer.</text>
</comment>
<evidence type="ECO:0000256" key="4">
    <source>
        <dbReference type="ARBA" id="ARBA00022927"/>
    </source>
</evidence>
<feature type="region of interest" description="Disordered" evidence="9">
    <location>
        <begin position="1207"/>
        <end position="1239"/>
    </location>
</feature>
<feature type="region of interest" description="Disordered" evidence="9">
    <location>
        <begin position="604"/>
        <end position="631"/>
    </location>
</feature>
<feature type="coiled-coil region" evidence="8">
    <location>
        <begin position="634"/>
        <end position="799"/>
    </location>
</feature>
<evidence type="ECO:0000259" key="11">
    <source>
        <dbReference type="Pfam" id="PF10377"/>
    </source>
</evidence>
<protein>
    <recommendedName>
        <fullName evidence="2 7">Autophagy-related protein 11</fullName>
    </recommendedName>
</protein>
<dbReference type="Proteomes" id="UP001303760">
    <property type="component" value="Unassembled WGS sequence"/>
</dbReference>
<dbReference type="InterPro" id="IPR040040">
    <property type="entry name" value="ATG11"/>
</dbReference>
<evidence type="ECO:0000256" key="1">
    <source>
        <dbReference type="ARBA" id="ARBA00009729"/>
    </source>
</evidence>
<evidence type="ECO:0000256" key="5">
    <source>
        <dbReference type="ARBA" id="ARBA00023006"/>
    </source>
</evidence>
<evidence type="ECO:0000256" key="8">
    <source>
        <dbReference type="SAM" id="Coils"/>
    </source>
</evidence>
<keyword evidence="3 7" id="KW-0813">Transport</keyword>
<dbReference type="PANTHER" id="PTHR13222:SF1">
    <property type="entry name" value="RB1-INDUCIBLE COILED-COIL PROTEIN 1"/>
    <property type="match status" value="1"/>
</dbReference>
<dbReference type="GO" id="GO:0034727">
    <property type="term" value="P:piecemeal microautophagy of the nucleus"/>
    <property type="evidence" value="ECO:0007669"/>
    <property type="project" value="TreeGrafter"/>
</dbReference>
<dbReference type="GO" id="GO:0005774">
    <property type="term" value="C:vacuolar membrane"/>
    <property type="evidence" value="ECO:0007669"/>
    <property type="project" value="UniProtKB-SubCell"/>
</dbReference>
<organism evidence="12 13">
    <name type="scientific">Achaetomium macrosporum</name>
    <dbReference type="NCBI Taxonomy" id="79813"/>
    <lineage>
        <taxon>Eukaryota</taxon>
        <taxon>Fungi</taxon>
        <taxon>Dikarya</taxon>
        <taxon>Ascomycota</taxon>
        <taxon>Pezizomycotina</taxon>
        <taxon>Sordariomycetes</taxon>
        <taxon>Sordariomycetidae</taxon>
        <taxon>Sordariales</taxon>
        <taxon>Chaetomiaceae</taxon>
        <taxon>Achaetomium</taxon>
    </lineage>
</organism>
<feature type="domain" description="Autophagy-related protein 11 C-terminal" evidence="11">
    <location>
        <begin position="1105"/>
        <end position="1255"/>
    </location>
</feature>
<proteinExistence type="inferred from homology"/>
<dbReference type="GO" id="GO:0061709">
    <property type="term" value="P:reticulophagy"/>
    <property type="evidence" value="ECO:0007669"/>
    <property type="project" value="TreeGrafter"/>
</dbReference>
<dbReference type="Pfam" id="PF10377">
    <property type="entry name" value="ATG11"/>
    <property type="match status" value="1"/>
</dbReference>
<feature type="compositionally biased region" description="Polar residues" evidence="9">
    <location>
        <begin position="1402"/>
        <end position="1413"/>
    </location>
</feature>
<feature type="region of interest" description="Disordered" evidence="9">
    <location>
        <begin position="1283"/>
        <end position="1304"/>
    </location>
</feature>
<name>A0AAN7CEC9_9PEZI</name>
<evidence type="ECO:0000256" key="3">
    <source>
        <dbReference type="ARBA" id="ARBA00022448"/>
    </source>
</evidence>
<keyword evidence="13" id="KW-1185">Reference proteome</keyword>